<feature type="region of interest" description="Disordered" evidence="1">
    <location>
        <begin position="1"/>
        <end position="35"/>
    </location>
</feature>
<feature type="compositionally biased region" description="Basic and acidic residues" evidence="1">
    <location>
        <begin position="1"/>
        <end position="29"/>
    </location>
</feature>
<gene>
    <name evidence="2" type="ORF">CDAUBV1_LOCUS293</name>
</gene>
<reference evidence="2" key="1">
    <citation type="submission" date="2024-06" db="EMBL/GenBank/DDBJ databases">
        <authorList>
            <person name="Liu X."/>
            <person name="Lenzi L."/>
            <person name="Haldenby T S."/>
            <person name="Uol C."/>
        </authorList>
    </citation>
    <scope>NUCLEOTIDE SEQUENCE</scope>
</reference>
<evidence type="ECO:0000256" key="1">
    <source>
        <dbReference type="SAM" id="MobiDB-lite"/>
    </source>
</evidence>
<protein>
    <submittedName>
        <fullName evidence="2">Uncharacterized protein</fullName>
    </submittedName>
</protein>
<accession>A0AAV2SZ30</accession>
<comment type="caution">
    <text evidence="2">The sequence shown here is derived from an EMBL/GenBank/DDBJ whole genome shotgun (WGS) entry which is preliminary data.</text>
</comment>
<dbReference type="EMBL" id="CAXLJL010000001">
    <property type="protein sequence ID" value="CAL5129363.1"/>
    <property type="molecule type" value="Genomic_DNA"/>
</dbReference>
<organism evidence="2 3">
    <name type="scientific">Calicophoron daubneyi</name>
    <name type="common">Rumen fluke</name>
    <name type="synonym">Paramphistomum daubneyi</name>
    <dbReference type="NCBI Taxonomy" id="300641"/>
    <lineage>
        <taxon>Eukaryota</taxon>
        <taxon>Metazoa</taxon>
        <taxon>Spiralia</taxon>
        <taxon>Lophotrochozoa</taxon>
        <taxon>Platyhelminthes</taxon>
        <taxon>Trematoda</taxon>
        <taxon>Digenea</taxon>
        <taxon>Plagiorchiida</taxon>
        <taxon>Pronocephalata</taxon>
        <taxon>Paramphistomoidea</taxon>
        <taxon>Paramphistomidae</taxon>
        <taxon>Calicophoron</taxon>
    </lineage>
</organism>
<dbReference type="Proteomes" id="UP001497525">
    <property type="component" value="Unassembled WGS sequence"/>
</dbReference>
<name>A0AAV2SZ30_CALDB</name>
<sequence length="106" mass="11938">MRVGEKIYIDRFSDDDEHTKPNHRSERNDMNSVKIPEEELPSVQVVVETAELEAELIVVSSGGGSLSSALTPVKYRLRHEKTGADMCPHCTQRPCLVQPPQPRRVD</sequence>
<evidence type="ECO:0000313" key="2">
    <source>
        <dbReference type="EMBL" id="CAL5129363.1"/>
    </source>
</evidence>
<proteinExistence type="predicted"/>
<dbReference type="AlphaFoldDB" id="A0AAV2SZ30"/>
<evidence type="ECO:0000313" key="3">
    <source>
        <dbReference type="Proteomes" id="UP001497525"/>
    </source>
</evidence>